<evidence type="ECO:0000313" key="3">
    <source>
        <dbReference type="EMBL" id="KJB40140.1"/>
    </source>
</evidence>
<organism evidence="3 4">
    <name type="scientific">Gossypium raimondii</name>
    <name type="common">Peruvian cotton</name>
    <name type="synonym">Gossypium klotzschianum subsp. raimondii</name>
    <dbReference type="NCBI Taxonomy" id="29730"/>
    <lineage>
        <taxon>Eukaryota</taxon>
        <taxon>Viridiplantae</taxon>
        <taxon>Streptophyta</taxon>
        <taxon>Embryophyta</taxon>
        <taxon>Tracheophyta</taxon>
        <taxon>Spermatophyta</taxon>
        <taxon>Magnoliopsida</taxon>
        <taxon>eudicotyledons</taxon>
        <taxon>Gunneridae</taxon>
        <taxon>Pentapetalae</taxon>
        <taxon>rosids</taxon>
        <taxon>malvids</taxon>
        <taxon>Malvales</taxon>
        <taxon>Malvaceae</taxon>
        <taxon>Malvoideae</taxon>
        <taxon>Gossypium</taxon>
    </lineage>
</organism>
<evidence type="ECO:0000313" key="4">
    <source>
        <dbReference type="Proteomes" id="UP000032304"/>
    </source>
</evidence>
<sequence>MGVSFVVFPCCFFLFSLIYFSSGSEVVTIHVNEAKNLLQSGYRYIDVRTVEEFEKGHVEAENILNIPYLFITPEGRVKNPEFLKEVSSLCKEEDRLIVGCQSGVRSLAATADLLKIGFKNVHDMGGGYLAWVENGHPIKMEEPKKIQEPAIVEDKPNEEL</sequence>
<dbReference type="KEGG" id="gra:105802176"/>
<dbReference type="eggNOG" id="KOG1530">
    <property type="taxonomic scope" value="Eukaryota"/>
</dbReference>
<gene>
    <name evidence="3" type="ORF">B456_007G049000</name>
</gene>
<dbReference type="STRING" id="29730.A0A0D2T925"/>
<dbReference type="SMART" id="SM00450">
    <property type="entry name" value="RHOD"/>
    <property type="match status" value="1"/>
</dbReference>
<dbReference type="PANTHER" id="PTHR44542">
    <property type="entry name" value="THIOSULFATE SULFURTRANSFERASE 18"/>
    <property type="match status" value="1"/>
</dbReference>
<dbReference type="OrthoDB" id="566238at2759"/>
<accession>A0A0D2T925</accession>
<dbReference type="SUPFAM" id="SSF52821">
    <property type="entry name" value="Rhodanese/Cell cycle control phosphatase"/>
    <property type="match status" value="1"/>
</dbReference>
<dbReference type="InterPro" id="IPR001763">
    <property type="entry name" value="Rhodanese-like_dom"/>
</dbReference>
<name>A0A0D2T925_GOSRA</name>
<protein>
    <recommendedName>
        <fullName evidence="2">Rhodanese domain-containing protein</fullName>
    </recommendedName>
</protein>
<dbReference type="AlphaFoldDB" id="A0A0D2T925"/>
<dbReference type="Gramene" id="KJB40140">
    <property type="protein sequence ID" value="KJB40140"/>
    <property type="gene ID" value="B456_007G049000"/>
</dbReference>
<dbReference type="EMBL" id="CM001746">
    <property type="protein sequence ID" value="KJB40140.1"/>
    <property type="molecule type" value="Genomic_DNA"/>
</dbReference>
<evidence type="ECO:0000259" key="2">
    <source>
        <dbReference type="PROSITE" id="PS50206"/>
    </source>
</evidence>
<keyword evidence="1" id="KW-0732">Signal</keyword>
<evidence type="ECO:0000256" key="1">
    <source>
        <dbReference type="SAM" id="SignalP"/>
    </source>
</evidence>
<dbReference type="Gene3D" id="3.40.250.10">
    <property type="entry name" value="Rhodanese-like domain"/>
    <property type="match status" value="1"/>
</dbReference>
<reference evidence="3 4" key="1">
    <citation type="journal article" date="2012" name="Nature">
        <title>Repeated polyploidization of Gossypium genomes and the evolution of spinnable cotton fibres.</title>
        <authorList>
            <person name="Paterson A.H."/>
            <person name="Wendel J.F."/>
            <person name="Gundlach H."/>
            <person name="Guo H."/>
            <person name="Jenkins J."/>
            <person name="Jin D."/>
            <person name="Llewellyn D."/>
            <person name="Showmaker K.C."/>
            <person name="Shu S."/>
            <person name="Udall J."/>
            <person name="Yoo M.J."/>
            <person name="Byers R."/>
            <person name="Chen W."/>
            <person name="Doron-Faigenboim A."/>
            <person name="Duke M.V."/>
            <person name="Gong L."/>
            <person name="Grimwood J."/>
            <person name="Grover C."/>
            <person name="Grupp K."/>
            <person name="Hu G."/>
            <person name="Lee T.H."/>
            <person name="Li J."/>
            <person name="Lin L."/>
            <person name="Liu T."/>
            <person name="Marler B.S."/>
            <person name="Page J.T."/>
            <person name="Roberts A.W."/>
            <person name="Romanel E."/>
            <person name="Sanders W.S."/>
            <person name="Szadkowski E."/>
            <person name="Tan X."/>
            <person name="Tang H."/>
            <person name="Xu C."/>
            <person name="Wang J."/>
            <person name="Wang Z."/>
            <person name="Zhang D."/>
            <person name="Zhang L."/>
            <person name="Ashrafi H."/>
            <person name="Bedon F."/>
            <person name="Bowers J.E."/>
            <person name="Brubaker C.L."/>
            <person name="Chee P.W."/>
            <person name="Das S."/>
            <person name="Gingle A.R."/>
            <person name="Haigler C.H."/>
            <person name="Harker D."/>
            <person name="Hoffmann L.V."/>
            <person name="Hovav R."/>
            <person name="Jones D.C."/>
            <person name="Lemke C."/>
            <person name="Mansoor S."/>
            <person name="ur Rahman M."/>
            <person name="Rainville L.N."/>
            <person name="Rambani A."/>
            <person name="Reddy U.K."/>
            <person name="Rong J.K."/>
            <person name="Saranga Y."/>
            <person name="Scheffler B.E."/>
            <person name="Scheffler J.A."/>
            <person name="Stelly D.M."/>
            <person name="Triplett B.A."/>
            <person name="Van Deynze A."/>
            <person name="Vaslin M.F."/>
            <person name="Waghmare V.N."/>
            <person name="Walford S.A."/>
            <person name="Wright R.J."/>
            <person name="Zaki E.A."/>
            <person name="Zhang T."/>
            <person name="Dennis E.S."/>
            <person name="Mayer K.F."/>
            <person name="Peterson D.G."/>
            <person name="Rokhsar D.S."/>
            <person name="Wang X."/>
            <person name="Schmutz J."/>
        </authorList>
    </citation>
    <scope>NUCLEOTIDE SEQUENCE [LARGE SCALE GENOMIC DNA]</scope>
</reference>
<feature type="chain" id="PRO_5002251592" description="Rhodanese domain-containing protein" evidence="1">
    <location>
        <begin position="24"/>
        <end position="160"/>
    </location>
</feature>
<dbReference type="PANTHER" id="PTHR44542:SF12">
    <property type="entry name" value="THIOSULFATE SULFURTRANSFERASE 18"/>
    <property type="match status" value="1"/>
</dbReference>
<feature type="signal peptide" evidence="1">
    <location>
        <begin position="1"/>
        <end position="23"/>
    </location>
</feature>
<dbReference type="PROSITE" id="PS50206">
    <property type="entry name" value="RHODANESE_3"/>
    <property type="match status" value="1"/>
</dbReference>
<keyword evidence="4" id="KW-1185">Reference proteome</keyword>
<dbReference type="Proteomes" id="UP000032304">
    <property type="component" value="Chromosome 7"/>
</dbReference>
<dbReference type="Pfam" id="PF00581">
    <property type="entry name" value="Rhodanese"/>
    <property type="match status" value="1"/>
</dbReference>
<dbReference type="InterPro" id="IPR036873">
    <property type="entry name" value="Rhodanese-like_dom_sf"/>
</dbReference>
<dbReference type="InterPro" id="IPR044684">
    <property type="entry name" value="STR17/STR18/HARC1-like"/>
</dbReference>
<proteinExistence type="predicted"/>
<feature type="domain" description="Rhodanese" evidence="2">
    <location>
        <begin position="38"/>
        <end position="140"/>
    </location>
</feature>
<dbReference type="CDD" id="cd00158">
    <property type="entry name" value="RHOD"/>
    <property type="match status" value="1"/>
</dbReference>
<dbReference type="GO" id="GO:0003824">
    <property type="term" value="F:catalytic activity"/>
    <property type="evidence" value="ECO:0007669"/>
    <property type="project" value="InterPro"/>
</dbReference>